<dbReference type="PANTHER" id="PTHR45953:SF1">
    <property type="entry name" value="IDURONATE 2-SULFATASE"/>
    <property type="match status" value="1"/>
</dbReference>
<comment type="caution">
    <text evidence="3">The sequence shown here is derived from an EMBL/GenBank/DDBJ whole genome shotgun (WGS) entry which is preliminary data.</text>
</comment>
<evidence type="ECO:0000256" key="2">
    <source>
        <dbReference type="ARBA" id="ARBA00022801"/>
    </source>
</evidence>
<name>A0AAD3RK42_LATJO</name>
<evidence type="ECO:0000313" key="4">
    <source>
        <dbReference type="Proteomes" id="UP001279410"/>
    </source>
</evidence>
<dbReference type="GO" id="GO:0004423">
    <property type="term" value="F:iduronate-2-sulfatase activity"/>
    <property type="evidence" value="ECO:0007669"/>
    <property type="project" value="TreeGrafter"/>
</dbReference>
<reference evidence="3" key="1">
    <citation type="submission" date="2022-08" db="EMBL/GenBank/DDBJ databases">
        <title>Genome sequencing of akame (Lates japonicus).</title>
        <authorList>
            <person name="Hashiguchi Y."/>
            <person name="Takahashi H."/>
        </authorList>
    </citation>
    <scope>NUCLEOTIDE SEQUENCE</scope>
    <source>
        <strain evidence="3">Kochi</strain>
    </source>
</reference>
<evidence type="ECO:0000313" key="3">
    <source>
        <dbReference type="EMBL" id="GLD73394.1"/>
    </source>
</evidence>
<evidence type="ECO:0000256" key="1">
    <source>
        <dbReference type="ARBA" id="ARBA00022723"/>
    </source>
</evidence>
<accession>A0AAD3RK42</accession>
<dbReference type="EMBL" id="BRZM01001551">
    <property type="protein sequence ID" value="GLD73394.1"/>
    <property type="molecule type" value="Genomic_DNA"/>
</dbReference>
<dbReference type="GO" id="GO:0005737">
    <property type="term" value="C:cytoplasm"/>
    <property type="evidence" value="ECO:0007669"/>
    <property type="project" value="TreeGrafter"/>
</dbReference>
<dbReference type="PANTHER" id="PTHR45953">
    <property type="entry name" value="IDURONATE 2-SULFATASE"/>
    <property type="match status" value="1"/>
</dbReference>
<dbReference type="GO" id="GO:0046872">
    <property type="term" value="F:metal ion binding"/>
    <property type="evidence" value="ECO:0007669"/>
    <property type="project" value="UniProtKB-KW"/>
</dbReference>
<dbReference type="Gene3D" id="3.40.720.10">
    <property type="entry name" value="Alkaline Phosphatase, subunit A"/>
    <property type="match status" value="1"/>
</dbReference>
<dbReference type="AlphaFoldDB" id="A0AAD3RK42"/>
<proteinExistence type="predicted"/>
<protein>
    <submittedName>
        <fullName evidence="3">Iduronate 2-sulfatase isoform X2</fullName>
    </submittedName>
</protein>
<keyword evidence="4" id="KW-1185">Reference proteome</keyword>
<dbReference type="InterPro" id="IPR017850">
    <property type="entry name" value="Alkaline_phosphatase_core_sf"/>
</dbReference>
<organism evidence="3 4">
    <name type="scientific">Lates japonicus</name>
    <name type="common">Japanese lates</name>
    <dbReference type="NCBI Taxonomy" id="270547"/>
    <lineage>
        <taxon>Eukaryota</taxon>
        <taxon>Metazoa</taxon>
        <taxon>Chordata</taxon>
        <taxon>Craniata</taxon>
        <taxon>Vertebrata</taxon>
        <taxon>Euteleostomi</taxon>
        <taxon>Actinopterygii</taxon>
        <taxon>Neopterygii</taxon>
        <taxon>Teleostei</taxon>
        <taxon>Neoteleostei</taxon>
        <taxon>Acanthomorphata</taxon>
        <taxon>Carangaria</taxon>
        <taxon>Carangaria incertae sedis</taxon>
        <taxon>Centropomidae</taxon>
        <taxon>Lates</taxon>
    </lineage>
</organism>
<sequence length="186" mass="21443">MRFALCPPQRAASLRAHKEHGASRIDRDERDFLYGRVSEHLKPCADVSTQEELCTEGDNLAHTFRHAERREDEEAISFSQYPRPADTPQVNSDLPDLKDIKVMGYSLRSWDYRYTLWLGFNPDSFQVNVSDVHAGELYMLADDPRQDNNVYSDSDHSVMMKKMASLAHTVSLQMRMKLQLHPLRCG</sequence>
<keyword evidence="1" id="KW-0479">Metal-binding</keyword>
<dbReference type="SUPFAM" id="SSF53649">
    <property type="entry name" value="Alkaline phosphatase-like"/>
    <property type="match status" value="1"/>
</dbReference>
<keyword evidence="2" id="KW-0378">Hydrolase</keyword>
<dbReference type="Proteomes" id="UP001279410">
    <property type="component" value="Unassembled WGS sequence"/>
</dbReference>
<gene>
    <name evidence="3" type="ORF">AKAME5_002471900</name>
</gene>